<reference evidence="3" key="1">
    <citation type="submission" date="2017-04" db="EMBL/GenBank/DDBJ databases">
        <authorList>
            <person name="Varghese N."/>
            <person name="Submissions S."/>
        </authorList>
    </citation>
    <scope>NUCLEOTIDE SEQUENCE [LARGE SCALE GENOMIC DNA]</scope>
    <source>
        <strain evidence="3">DSM 4125</strain>
    </source>
</reference>
<feature type="transmembrane region" description="Helical" evidence="1">
    <location>
        <begin position="21"/>
        <end position="46"/>
    </location>
</feature>
<keyword evidence="1" id="KW-0812">Transmembrane</keyword>
<evidence type="ECO:0000256" key="1">
    <source>
        <dbReference type="SAM" id="Phobius"/>
    </source>
</evidence>
<keyword evidence="1" id="KW-0472">Membrane</keyword>
<dbReference type="EMBL" id="FXAW01000010">
    <property type="protein sequence ID" value="SMG52189.1"/>
    <property type="molecule type" value="Genomic_DNA"/>
</dbReference>
<keyword evidence="3" id="KW-1185">Reference proteome</keyword>
<dbReference type="AlphaFoldDB" id="A0A1X7LG96"/>
<name>A0A1X7LG96_9BACT</name>
<gene>
    <name evidence="2" type="ORF">SAMN05661096_03887</name>
</gene>
<dbReference type="RefSeq" id="WP_176223847.1">
    <property type="nucleotide sequence ID" value="NZ_FXAW01000010.1"/>
</dbReference>
<organism evidence="2 3">
    <name type="scientific">Marivirga sericea</name>
    <dbReference type="NCBI Taxonomy" id="1028"/>
    <lineage>
        <taxon>Bacteria</taxon>
        <taxon>Pseudomonadati</taxon>
        <taxon>Bacteroidota</taxon>
        <taxon>Cytophagia</taxon>
        <taxon>Cytophagales</taxon>
        <taxon>Marivirgaceae</taxon>
        <taxon>Marivirga</taxon>
    </lineage>
</organism>
<evidence type="ECO:0000313" key="3">
    <source>
        <dbReference type="Proteomes" id="UP000193804"/>
    </source>
</evidence>
<accession>A0A1X7LG96</accession>
<dbReference type="Proteomes" id="UP000193804">
    <property type="component" value="Unassembled WGS sequence"/>
</dbReference>
<sequence length="51" mass="5631">MKKVWQNPFFKISLSTLAGMLVGYFFGNISLFTGVGFALGLGYFYIARSNG</sequence>
<proteinExistence type="predicted"/>
<keyword evidence="1" id="KW-1133">Transmembrane helix</keyword>
<evidence type="ECO:0000313" key="2">
    <source>
        <dbReference type="EMBL" id="SMG52189.1"/>
    </source>
</evidence>
<protein>
    <submittedName>
        <fullName evidence="2">Uncharacterized protein</fullName>
    </submittedName>
</protein>